<keyword evidence="5 12" id="KW-0288">FMN</keyword>
<dbReference type="PIRSF" id="PIRSF006621">
    <property type="entry name" value="Dus"/>
    <property type="match status" value="1"/>
</dbReference>
<dbReference type="InterPro" id="IPR001269">
    <property type="entry name" value="DUS_fam"/>
</dbReference>
<dbReference type="STRING" id="526218.Sterm_1712"/>
<evidence type="ECO:0000256" key="8">
    <source>
        <dbReference type="ARBA" id="ARBA00022884"/>
    </source>
</evidence>
<evidence type="ECO:0000256" key="12">
    <source>
        <dbReference type="PIRNR" id="PIRNR006621"/>
    </source>
</evidence>
<dbReference type="PANTHER" id="PTHR45846:SF1">
    <property type="entry name" value="TRNA-DIHYDROURIDINE(47) SYNTHASE [NAD(P)(+)]-LIKE"/>
    <property type="match status" value="1"/>
</dbReference>
<dbReference type="eggNOG" id="COG0042">
    <property type="taxonomic scope" value="Bacteria"/>
</dbReference>
<sequence>MQIITAPMAGITDYSFRKILYEFSPDIIFTEMVDVNALKYSNQRTQDEILRKAGNEAVQIFGNKNEDFLEAVKLLIERGFDHIDINLGCPVKKIIRAGKGSALLLESDFVKELLLKLKKEFRNDIKLSMKIRTGYKNFSDPEYYVKLAEEYGLFQICIHGRTQEQLYSGQADWNIIKKMKQKHKNVKIIGNGDLTDLKTIKEKTDSAKPDGIMLARGLLGNPWLLKEAKDYFKTGVFHESEVGREEIKNTLIKHINYCIEDKGEIRANLDMRKHIFWYLKEFENIEKIKNDIIKTKTIKDVLKYIVNNV</sequence>
<evidence type="ECO:0000256" key="1">
    <source>
        <dbReference type="ARBA" id="ARBA00001917"/>
    </source>
</evidence>
<feature type="active site" description="Proton donor" evidence="13">
    <location>
        <position position="89"/>
    </location>
</feature>
<dbReference type="AlphaFoldDB" id="D1AII6"/>
<keyword evidence="4 12" id="KW-0285">Flavoprotein</keyword>
<evidence type="ECO:0000256" key="5">
    <source>
        <dbReference type="ARBA" id="ARBA00022643"/>
    </source>
</evidence>
<dbReference type="Pfam" id="PF01207">
    <property type="entry name" value="Dus"/>
    <property type="match status" value="1"/>
</dbReference>
<evidence type="ECO:0000259" key="15">
    <source>
        <dbReference type="Pfam" id="PF01207"/>
    </source>
</evidence>
<dbReference type="CDD" id="cd02801">
    <property type="entry name" value="DUS_like_FMN"/>
    <property type="match status" value="1"/>
</dbReference>
<comment type="catalytic activity">
    <reaction evidence="10">
        <text>a 5,6-dihydrouridine in tRNA + NADP(+) = a uridine in tRNA + NADPH + H(+)</text>
        <dbReference type="Rhea" id="RHEA:23624"/>
        <dbReference type="Rhea" id="RHEA-COMP:13339"/>
        <dbReference type="Rhea" id="RHEA-COMP:13887"/>
        <dbReference type="ChEBI" id="CHEBI:15378"/>
        <dbReference type="ChEBI" id="CHEBI:57783"/>
        <dbReference type="ChEBI" id="CHEBI:58349"/>
        <dbReference type="ChEBI" id="CHEBI:65315"/>
        <dbReference type="ChEBI" id="CHEBI:74443"/>
    </reaction>
</comment>
<keyword evidence="3" id="KW-0820">tRNA-binding</keyword>
<dbReference type="GO" id="GO:0017150">
    <property type="term" value="F:tRNA dihydrouridine synthase activity"/>
    <property type="evidence" value="ECO:0007669"/>
    <property type="project" value="InterPro"/>
</dbReference>
<keyword evidence="6 12" id="KW-0819">tRNA processing</keyword>
<evidence type="ECO:0000256" key="11">
    <source>
        <dbReference type="ARBA" id="ARBA00048802"/>
    </source>
</evidence>
<evidence type="ECO:0000256" key="10">
    <source>
        <dbReference type="ARBA" id="ARBA00048205"/>
    </source>
</evidence>
<accession>D1AII6</accession>
<dbReference type="InterPro" id="IPR035587">
    <property type="entry name" value="DUS-like_FMN-bd"/>
</dbReference>
<feature type="binding site" evidence="14">
    <location>
        <begin position="215"/>
        <end position="216"/>
    </location>
    <ligand>
        <name>FMN</name>
        <dbReference type="ChEBI" id="CHEBI:58210"/>
    </ligand>
</feature>
<dbReference type="Gene3D" id="1.10.1200.80">
    <property type="entry name" value="Putative flavin oxidoreducatase, domain 2"/>
    <property type="match status" value="1"/>
</dbReference>
<feature type="binding site" evidence="14">
    <location>
        <position position="159"/>
    </location>
    <ligand>
        <name>FMN</name>
        <dbReference type="ChEBI" id="CHEBI:58210"/>
    </ligand>
</feature>
<evidence type="ECO:0000313" key="17">
    <source>
        <dbReference type="Proteomes" id="UP000000845"/>
    </source>
</evidence>
<keyword evidence="17" id="KW-1185">Reference proteome</keyword>
<comment type="similarity">
    <text evidence="12">Belongs to the dus family.</text>
</comment>
<evidence type="ECO:0000256" key="13">
    <source>
        <dbReference type="PIRSR" id="PIRSR006621-1"/>
    </source>
</evidence>
<proteinExistence type="inferred from homology"/>
<keyword evidence="8" id="KW-0694">RNA-binding</keyword>
<dbReference type="EC" id="1.3.1.-" evidence="12"/>
<dbReference type="GO" id="GO:0050660">
    <property type="term" value="F:flavin adenine dinucleotide binding"/>
    <property type="evidence" value="ECO:0007669"/>
    <property type="project" value="InterPro"/>
</dbReference>
<keyword evidence="14" id="KW-0547">Nucleotide-binding</keyword>
<dbReference type="SUPFAM" id="SSF51395">
    <property type="entry name" value="FMN-linked oxidoreductases"/>
    <property type="match status" value="1"/>
</dbReference>
<dbReference type="RefSeq" id="WP_012861166.1">
    <property type="nucleotide sequence ID" value="NC_013517.1"/>
</dbReference>
<protein>
    <recommendedName>
        <fullName evidence="12">tRNA-dihydrouridine synthase</fullName>
        <ecNumber evidence="12">1.3.1.-</ecNumber>
    </recommendedName>
</protein>
<organism evidence="16 17">
    <name type="scientific">Sebaldella termitidis (strain ATCC 33386 / NCTC 11300)</name>
    <dbReference type="NCBI Taxonomy" id="526218"/>
    <lineage>
        <taxon>Bacteria</taxon>
        <taxon>Fusobacteriati</taxon>
        <taxon>Fusobacteriota</taxon>
        <taxon>Fusobacteriia</taxon>
        <taxon>Fusobacteriales</taxon>
        <taxon>Leptotrichiaceae</taxon>
        <taxon>Sebaldella</taxon>
    </lineage>
</organism>
<feature type="binding site" evidence="14">
    <location>
        <position position="59"/>
    </location>
    <ligand>
        <name>FMN</name>
        <dbReference type="ChEBI" id="CHEBI:58210"/>
    </ligand>
</feature>
<comment type="function">
    <text evidence="2 12">Catalyzes the synthesis of 5,6-dihydrouridine (D), a modified base found in the D-loop of most tRNAs, via the reduction of the C5-C6 double bond in target uridines.</text>
</comment>
<dbReference type="InterPro" id="IPR018517">
    <property type="entry name" value="tRNA_hU_synthase_CS"/>
</dbReference>
<dbReference type="Gene3D" id="3.20.20.70">
    <property type="entry name" value="Aldolase class I"/>
    <property type="match status" value="1"/>
</dbReference>
<comment type="cofactor">
    <cofactor evidence="1 12 14">
        <name>FMN</name>
        <dbReference type="ChEBI" id="CHEBI:58210"/>
    </cofactor>
</comment>
<evidence type="ECO:0000313" key="16">
    <source>
        <dbReference type="EMBL" id="ACZ08570.1"/>
    </source>
</evidence>
<feature type="binding site" evidence="14">
    <location>
        <begin position="7"/>
        <end position="9"/>
    </location>
    <ligand>
        <name>FMN</name>
        <dbReference type="ChEBI" id="CHEBI:58210"/>
    </ligand>
</feature>
<feature type="binding site" evidence="14">
    <location>
        <position position="130"/>
    </location>
    <ligand>
        <name>FMN</name>
        <dbReference type="ChEBI" id="CHEBI:58210"/>
    </ligand>
</feature>
<dbReference type="EMBL" id="CP001739">
    <property type="protein sequence ID" value="ACZ08570.1"/>
    <property type="molecule type" value="Genomic_DNA"/>
</dbReference>
<evidence type="ECO:0000256" key="14">
    <source>
        <dbReference type="PIRSR" id="PIRSR006621-2"/>
    </source>
</evidence>
<evidence type="ECO:0000256" key="2">
    <source>
        <dbReference type="ARBA" id="ARBA00002790"/>
    </source>
</evidence>
<evidence type="ECO:0000256" key="7">
    <source>
        <dbReference type="ARBA" id="ARBA00022857"/>
    </source>
</evidence>
<dbReference type="GO" id="GO:0000049">
    <property type="term" value="F:tRNA binding"/>
    <property type="evidence" value="ECO:0007669"/>
    <property type="project" value="UniProtKB-KW"/>
</dbReference>
<dbReference type="InterPro" id="IPR013785">
    <property type="entry name" value="Aldolase_TIM"/>
</dbReference>
<gene>
    <name evidence="16" type="ordered locus">Sterm_1712</name>
</gene>
<reference evidence="16 17" key="2">
    <citation type="journal article" date="2010" name="Stand. Genomic Sci.">
        <title>Complete genome sequence of Sebaldella termitidis type strain (NCTC 11300).</title>
        <authorList>
            <person name="Harmon-Smith M."/>
            <person name="Celia L."/>
            <person name="Chertkov O."/>
            <person name="Lapidus A."/>
            <person name="Copeland A."/>
            <person name="Glavina Del Rio T."/>
            <person name="Nolan M."/>
            <person name="Lucas S."/>
            <person name="Tice H."/>
            <person name="Cheng J.F."/>
            <person name="Han C."/>
            <person name="Detter J.C."/>
            <person name="Bruce D."/>
            <person name="Goodwin L."/>
            <person name="Pitluck S."/>
            <person name="Pati A."/>
            <person name="Liolios K."/>
            <person name="Ivanova N."/>
            <person name="Mavromatis K."/>
            <person name="Mikhailova N."/>
            <person name="Chen A."/>
            <person name="Palaniappan K."/>
            <person name="Land M."/>
            <person name="Hauser L."/>
            <person name="Chang Y.J."/>
            <person name="Jeffries C.D."/>
            <person name="Brettin T."/>
            <person name="Goker M."/>
            <person name="Beck B."/>
            <person name="Bristow J."/>
            <person name="Eisen J.A."/>
            <person name="Markowitz V."/>
            <person name="Hugenholtz P."/>
            <person name="Kyrpides N.C."/>
            <person name="Klenk H.P."/>
            <person name="Chen F."/>
        </authorList>
    </citation>
    <scope>NUCLEOTIDE SEQUENCE [LARGE SCALE GENOMIC DNA]</scope>
    <source>
        <strain evidence="17">ATCC 33386 / NCTC 11300</strain>
    </source>
</reference>
<keyword evidence="7" id="KW-0521">NADP</keyword>
<evidence type="ECO:0000256" key="6">
    <source>
        <dbReference type="ARBA" id="ARBA00022694"/>
    </source>
</evidence>
<evidence type="ECO:0000256" key="4">
    <source>
        <dbReference type="ARBA" id="ARBA00022630"/>
    </source>
</evidence>
<dbReference type="PROSITE" id="PS01136">
    <property type="entry name" value="UPF0034"/>
    <property type="match status" value="1"/>
</dbReference>
<evidence type="ECO:0000256" key="9">
    <source>
        <dbReference type="ARBA" id="ARBA00023002"/>
    </source>
</evidence>
<comment type="catalytic activity">
    <reaction evidence="11">
        <text>a 5,6-dihydrouridine in tRNA + NAD(+) = a uridine in tRNA + NADH + H(+)</text>
        <dbReference type="Rhea" id="RHEA:54452"/>
        <dbReference type="Rhea" id="RHEA-COMP:13339"/>
        <dbReference type="Rhea" id="RHEA-COMP:13887"/>
        <dbReference type="ChEBI" id="CHEBI:15378"/>
        <dbReference type="ChEBI" id="CHEBI:57540"/>
        <dbReference type="ChEBI" id="CHEBI:57945"/>
        <dbReference type="ChEBI" id="CHEBI:65315"/>
        <dbReference type="ChEBI" id="CHEBI:74443"/>
    </reaction>
</comment>
<feature type="domain" description="DUS-like FMN-binding" evidence="15">
    <location>
        <begin position="5"/>
        <end position="297"/>
    </location>
</feature>
<dbReference type="HOGENOM" id="CLU_013299_0_3_0"/>
<evidence type="ECO:0000256" key="3">
    <source>
        <dbReference type="ARBA" id="ARBA00022555"/>
    </source>
</evidence>
<dbReference type="KEGG" id="str:Sterm_1712"/>
<dbReference type="Proteomes" id="UP000000845">
    <property type="component" value="Chromosome"/>
</dbReference>
<dbReference type="PANTHER" id="PTHR45846">
    <property type="entry name" value="TRNA-DIHYDROURIDINE(47) SYNTHASE [NAD(P)(+)]-LIKE"/>
    <property type="match status" value="1"/>
</dbReference>
<keyword evidence="9 12" id="KW-0560">Oxidoreductase</keyword>
<dbReference type="InterPro" id="IPR024036">
    <property type="entry name" value="tRNA-dHydroUridine_Synthase_C"/>
</dbReference>
<name>D1AII6_SEBTE</name>
<reference evidence="17" key="1">
    <citation type="submission" date="2009-09" db="EMBL/GenBank/DDBJ databases">
        <title>The complete chromosome of Sebaldella termitidis ATCC 33386.</title>
        <authorList>
            <consortium name="US DOE Joint Genome Institute (JGI-PGF)"/>
            <person name="Lucas S."/>
            <person name="Copeland A."/>
            <person name="Lapidus A."/>
            <person name="Glavina del Rio T."/>
            <person name="Dalin E."/>
            <person name="Tice H."/>
            <person name="Bruce D."/>
            <person name="Goodwin L."/>
            <person name="Pitluck S."/>
            <person name="Kyrpides N."/>
            <person name="Mavromatis K."/>
            <person name="Ivanova N."/>
            <person name="Mikhailova N."/>
            <person name="Sims D."/>
            <person name="Meincke L."/>
            <person name="Brettin T."/>
            <person name="Detter J.C."/>
            <person name="Han C."/>
            <person name="Larimer F."/>
            <person name="Land M."/>
            <person name="Hauser L."/>
            <person name="Markowitz V."/>
            <person name="Cheng J.F."/>
            <person name="Hugenholtz P."/>
            <person name="Woyke T."/>
            <person name="Wu D."/>
            <person name="Eisen J.A."/>
        </authorList>
    </citation>
    <scope>NUCLEOTIDE SEQUENCE [LARGE SCALE GENOMIC DNA]</scope>
    <source>
        <strain evidence="17">ATCC 33386 / NCTC 11300</strain>
    </source>
</reference>